<dbReference type="AlphaFoldDB" id="A0A392MX30"/>
<organism evidence="1 2">
    <name type="scientific">Trifolium medium</name>
    <dbReference type="NCBI Taxonomy" id="97028"/>
    <lineage>
        <taxon>Eukaryota</taxon>
        <taxon>Viridiplantae</taxon>
        <taxon>Streptophyta</taxon>
        <taxon>Embryophyta</taxon>
        <taxon>Tracheophyta</taxon>
        <taxon>Spermatophyta</taxon>
        <taxon>Magnoliopsida</taxon>
        <taxon>eudicotyledons</taxon>
        <taxon>Gunneridae</taxon>
        <taxon>Pentapetalae</taxon>
        <taxon>rosids</taxon>
        <taxon>fabids</taxon>
        <taxon>Fabales</taxon>
        <taxon>Fabaceae</taxon>
        <taxon>Papilionoideae</taxon>
        <taxon>50 kb inversion clade</taxon>
        <taxon>NPAAA clade</taxon>
        <taxon>Hologalegina</taxon>
        <taxon>IRL clade</taxon>
        <taxon>Trifolieae</taxon>
        <taxon>Trifolium</taxon>
    </lineage>
</organism>
<dbReference type="EMBL" id="LXQA010020542">
    <property type="protein sequence ID" value="MCH91499.1"/>
    <property type="molecule type" value="Genomic_DNA"/>
</dbReference>
<sequence>GGPGRLGRRSLDLGLEVEKRSLCLELNLLESLHKILNRSTITAADDSWLWKHDPSGVYSVKSDILALSRSIADEVIFSVEEEMFLLKSVENLGPFKSWNLFLATSTREVVDSSKSSAAGRH</sequence>
<evidence type="ECO:0000313" key="2">
    <source>
        <dbReference type="Proteomes" id="UP000265520"/>
    </source>
</evidence>
<feature type="non-terminal residue" evidence="1">
    <location>
        <position position="1"/>
    </location>
</feature>
<keyword evidence="2" id="KW-1185">Reference proteome</keyword>
<reference evidence="1 2" key="1">
    <citation type="journal article" date="2018" name="Front. Plant Sci.">
        <title>Red Clover (Trifolium pratense) and Zigzag Clover (T. medium) - A Picture of Genomic Similarities and Differences.</title>
        <authorList>
            <person name="Dluhosova J."/>
            <person name="Istvanek J."/>
            <person name="Nedelnik J."/>
            <person name="Repkova J."/>
        </authorList>
    </citation>
    <scope>NUCLEOTIDE SEQUENCE [LARGE SCALE GENOMIC DNA]</scope>
    <source>
        <strain evidence="2">cv. 10/8</strain>
        <tissue evidence="1">Leaf</tissue>
    </source>
</reference>
<name>A0A392MX30_9FABA</name>
<proteinExistence type="predicted"/>
<accession>A0A392MX30</accession>
<dbReference type="Proteomes" id="UP000265520">
    <property type="component" value="Unassembled WGS sequence"/>
</dbReference>
<comment type="caution">
    <text evidence="1">The sequence shown here is derived from an EMBL/GenBank/DDBJ whole genome shotgun (WGS) entry which is preliminary data.</text>
</comment>
<protein>
    <submittedName>
        <fullName evidence="1">Uncharacterized protein</fullName>
    </submittedName>
</protein>
<evidence type="ECO:0000313" key="1">
    <source>
        <dbReference type="EMBL" id="MCH91499.1"/>
    </source>
</evidence>